<feature type="compositionally biased region" description="Polar residues" evidence="6">
    <location>
        <begin position="1"/>
        <end position="15"/>
    </location>
</feature>
<dbReference type="InterPro" id="IPR016068">
    <property type="entry name" value="Translin_N"/>
</dbReference>
<feature type="region of interest" description="Disordered" evidence="6">
    <location>
        <begin position="1"/>
        <end position="29"/>
    </location>
</feature>
<dbReference type="Gene3D" id="1.20.58.190">
    <property type="entry name" value="Translin, domain 1"/>
    <property type="match status" value="1"/>
</dbReference>
<dbReference type="EMBL" id="OZ023702">
    <property type="protein sequence ID" value="CAK9857635.1"/>
    <property type="molecule type" value="Genomic_DNA"/>
</dbReference>
<dbReference type="Proteomes" id="UP001497522">
    <property type="component" value="Chromosome 1"/>
</dbReference>
<accession>A0ABP1A547</accession>
<dbReference type="Gene3D" id="1.20.58.200">
    <property type="entry name" value="Translin, domain 2"/>
    <property type="match status" value="1"/>
</dbReference>
<dbReference type="InterPro" id="IPR036081">
    <property type="entry name" value="Translin_sf"/>
</dbReference>
<evidence type="ECO:0000256" key="1">
    <source>
        <dbReference type="ARBA" id="ARBA00004123"/>
    </source>
</evidence>
<comment type="similarity">
    <text evidence="3">Belongs to the translin family.</text>
</comment>
<dbReference type="InterPro" id="IPR002848">
    <property type="entry name" value="Translin_fam"/>
</dbReference>
<dbReference type="CDD" id="cd14820">
    <property type="entry name" value="TRAX"/>
    <property type="match status" value="1"/>
</dbReference>
<proteinExistence type="inferred from homology"/>
<dbReference type="PANTHER" id="PTHR10741">
    <property type="entry name" value="TRANSLIN AND TRANSLIN ASSOCIATED PROTEIN X"/>
    <property type="match status" value="1"/>
</dbReference>
<evidence type="ECO:0000256" key="5">
    <source>
        <dbReference type="ARBA" id="ARBA00023242"/>
    </source>
</evidence>
<keyword evidence="8" id="KW-1185">Reference proteome</keyword>
<name>A0ABP1A547_9BRYO</name>
<keyword evidence="5" id="KW-0539">Nucleus</keyword>
<reference evidence="7 8" key="1">
    <citation type="submission" date="2024-03" db="EMBL/GenBank/DDBJ databases">
        <authorList>
            <consortium name="ELIXIR-Norway"/>
            <consortium name="Elixir Norway"/>
        </authorList>
    </citation>
    <scope>NUCLEOTIDE SEQUENCE [LARGE SCALE GENOMIC DNA]</scope>
</reference>
<keyword evidence="4" id="KW-0963">Cytoplasm</keyword>
<dbReference type="Pfam" id="PF01997">
    <property type="entry name" value="Translin"/>
    <property type="match status" value="1"/>
</dbReference>
<evidence type="ECO:0000256" key="3">
    <source>
        <dbReference type="ARBA" id="ARBA00005902"/>
    </source>
</evidence>
<protein>
    <recommendedName>
        <fullName evidence="9">Translin-associated protein X</fullName>
    </recommendedName>
</protein>
<evidence type="ECO:0000313" key="8">
    <source>
        <dbReference type="Proteomes" id="UP001497522"/>
    </source>
</evidence>
<evidence type="ECO:0008006" key="9">
    <source>
        <dbReference type="Google" id="ProtNLM"/>
    </source>
</evidence>
<evidence type="ECO:0000256" key="2">
    <source>
        <dbReference type="ARBA" id="ARBA00004496"/>
    </source>
</evidence>
<organism evidence="7 8">
    <name type="scientific">Sphagnum jensenii</name>
    <dbReference type="NCBI Taxonomy" id="128206"/>
    <lineage>
        <taxon>Eukaryota</taxon>
        <taxon>Viridiplantae</taxon>
        <taxon>Streptophyta</taxon>
        <taxon>Embryophyta</taxon>
        <taxon>Bryophyta</taxon>
        <taxon>Sphagnophytina</taxon>
        <taxon>Sphagnopsida</taxon>
        <taxon>Sphagnales</taxon>
        <taxon>Sphagnaceae</taxon>
        <taxon>Sphagnum</taxon>
    </lineage>
</organism>
<gene>
    <name evidence="7" type="ORF">CSSPJE1EN2_LOCUS630</name>
</gene>
<evidence type="ECO:0000313" key="7">
    <source>
        <dbReference type="EMBL" id="CAK9857635.1"/>
    </source>
</evidence>
<comment type="subcellular location">
    <subcellularLocation>
        <location evidence="2">Cytoplasm</location>
    </subcellularLocation>
    <subcellularLocation>
        <location evidence="1">Nucleus</location>
    </subcellularLocation>
</comment>
<evidence type="ECO:0000256" key="6">
    <source>
        <dbReference type="SAM" id="MobiDB-lite"/>
    </source>
</evidence>
<sequence>MEEQLFGTSLRITTGNNNNNNNNNSGTVSKRESVYCQQFQQYAQQLDAVNEKRERIVKASRDVTTSSKKVIFQIHRINRANRGAALQQAERDLHAVQSIHVRRVAQELKANETWKYKRAFSPGMQEFVEAATTLEFCKTGKLLTLQQLNASLSHLKDVSDAPFSISTGDYLLGVADLTGELMRLAISGVAAGQREVAIAVCGFVQALYKGFSQLPNTVDIRGMPKKMDLMLQSLIKIENTCYAVHVRGLEYPEDMIVNALEHEEIDSDQEA</sequence>
<evidence type="ECO:0000256" key="4">
    <source>
        <dbReference type="ARBA" id="ARBA00022490"/>
    </source>
</evidence>
<dbReference type="InterPro" id="IPR016069">
    <property type="entry name" value="Translin_C"/>
</dbReference>
<dbReference type="SUPFAM" id="SSF74784">
    <property type="entry name" value="Translin"/>
    <property type="match status" value="1"/>
</dbReference>